<dbReference type="Gene3D" id="3.30.1240.10">
    <property type="match status" value="1"/>
</dbReference>
<proteinExistence type="predicted"/>
<sequence>MYKLIALDLDETLLGSDHHVPERNRRAIARAMEQGVYVVPCSGRSFNIMQDVLYELGMYQRKHTYSVSFNGACITENYRNRICALEDGLSWDDCNAIWQYGCELGTVDVHLYTLNTIWTTPLNDADQEVFDALHIPSVATTQRSIEFLKGTHLVKILYMNLSLDYLHTIAKTMPPIAAALDTTFSSDRYLEFNAKGVSKASGLTRLAAYLGIDMHDVIAIGDSDNDAEMIRAAGLGVCMANGGDAYKRMANYVTHATNDEGGVAEVIEKFVL</sequence>
<dbReference type="PROSITE" id="PS01229">
    <property type="entry name" value="COF_2"/>
    <property type="match status" value="1"/>
</dbReference>
<dbReference type="EMBL" id="AEDQ01000018">
    <property type="protein sequence ID" value="EFL44126.1"/>
    <property type="molecule type" value="Genomic_DNA"/>
</dbReference>
<dbReference type="Proteomes" id="UP000004431">
    <property type="component" value="Unassembled WGS sequence"/>
</dbReference>
<dbReference type="InterPro" id="IPR036412">
    <property type="entry name" value="HAD-like_sf"/>
</dbReference>
<dbReference type="NCBIfam" id="TIGR00099">
    <property type="entry name" value="Cof-subfamily"/>
    <property type="match status" value="1"/>
</dbReference>
<dbReference type="InterPro" id="IPR006379">
    <property type="entry name" value="HAD-SF_hydro_IIB"/>
</dbReference>
<reference evidence="1 2" key="1">
    <citation type="submission" date="2010-08" db="EMBL/GenBank/DDBJ databases">
        <authorList>
            <person name="Durkin A.S."/>
            <person name="Madupu R."/>
            <person name="Torralba M."/>
            <person name="Gillis M."/>
            <person name="Methe B."/>
            <person name="Sutton G."/>
            <person name="Nelson K.E."/>
        </authorList>
    </citation>
    <scope>NUCLEOTIDE SEQUENCE [LARGE SCALE GENOMIC DNA]</scope>
    <source>
        <strain evidence="1 2">PB189-T1-4</strain>
    </source>
</reference>
<dbReference type="PANTHER" id="PTHR10000:SF8">
    <property type="entry name" value="HAD SUPERFAMILY HYDROLASE-LIKE, TYPE 3"/>
    <property type="match status" value="1"/>
</dbReference>
<organism evidence="1 2">
    <name type="scientific">Fannyhessea vaginae PB189-T1-4</name>
    <dbReference type="NCBI Taxonomy" id="866774"/>
    <lineage>
        <taxon>Bacteria</taxon>
        <taxon>Bacillati</taxon>
        <taxon>Actinomycetota</taxon>
        <taxon>Coriobacteriia</taxon>
        <taxon>Coriobacteriales</taxon>
        <taxon>Atopobiaceae</taxon>
        <taxon>Fannyhessea</taxon>
    </lineage>
</organism>
<dbReference type="SFLD" id="SFLDG01140">
    <property type="entry name" value="C2.B:_Phosphomannomutase_and_P"/>
    <property type="match status" value="1"/>
</dbReference>
<dbReference type="SFLD" id="SFLDS00003">
    <property type="entry name" value="Haloacid_Dehalogenase"/>
    <property type="match status" value="1"/>
</dbReference>
<keyword evidence="2" id="KW-1185">Reference proteome</keyword>
<gene>
    <name evidence="1" type="ORF">HMPREF9248_0273</name>
</gene>
<evidence type="ECO:0000313" key="1">
    <source>
        <dbReference type="EMBL" id="EFL44126.1"/>
    </source>
</evidence>
<dbReference type="RefSeq" id="WP_006304141.1">
    <property type="nucleotide sequence ID" value="NZ_AEDQ01000018.1"/>
</dbReference>
<dbReference type="NCBIfam" id="TIGR01484">
    <property type="entry name" value="HAD-SF-IIB"/>
    <property type="match status" value="1"/>
</dbReference>
<dbReference type="PANTHER" id="PTHR10000">
    <property type="entry name" value="PHOSPHOSERINE PHOSPHATASE"/>
    <property type="match status" value="1"/>
</dbReference>
<protein>
    <submittedName>
        <fullName evidence="1">Cof-like hydrolase</fullName>
    </submittedName>
</protein>
<dbReference type="Pfam" id="PF08282">
    <property type="entry name" value="Hydrolase_3"/>
    <property type="match status" value="1"/>
</dbReference>
<accession>A0ABN0B029</accession>
<name>A0ABN0B029_9ACTN</name>
<evidence type="ECO:0000313" key="2">
    <source>
        <dbReference type="Proteomes" id="UP000004431"/>
    </source>
</evidence>
<dbReference type="SUPFAM" id="SSF56784">
    <property type="entry name" value="HAD-like"/>
    <property type="match status" value="1"/>
</dbReference>
<dbReference type="CDD" id="cd07516">
    <property type="entry name" value="HAD_Pase"/>
    <property type="match status" value="1"/>
</dbReference>
<dbReference type="InterPro" id="IPR000150">
    <property type="entry name" value="Cof"/>
</dbReference>
<comment type="caution">
    <text evidence="1">The sequence shown here is derived from an EMBL/GenBank/DDBJ whole genome shotgun (WGS) entry which is preliminary data.</text>
</comment>
<dbReference type="Gene3D" id="3.40.50.1000">
    <property type="entry name" value="HAD superfamily/HAD-like"/>
    <property type="match status" value="1"/>
</dbReference>
<dbReference type="InterPro" id="IPR023214">
    <property type="entry name" value="HAD_sf"/>
</dbReference>